<evidence type="ECO:0000313" key="2">
    <source>
        <dbReference type="EMBL" id="EFV00589.1"/>
    </source>
</evidence>
<evidence type="ECO:0000313" key="3">
    <source>
        <dbReference type="Proteomes" id="UP000004754"/>
    </source>
</evidence>
<organism evidence="2 3">
    <name type="scientific">Pseudoramibacter alactolyticus ATCC 23263</name>
    <dbReference type="NCBI Taxonomy" id="887929"/>
    <lineage>
        <taxon>Bacteria</taxon>
        <taxon>Bacillati</taxon>
        <taxon>Bacillota</taxon>
        <taxon>Clostridia</taxon>
        <taxon>Eubacteriales</taxon>
        <taxon>Eubacteriaceae</taxon>
        <taxon>Pseudoramibacter</taxon>
    </lineage>
</organism>
<dbReference type="InterPro" id="IPR010359">
    <property type="entry name" value="IrrE_HExxH"/>
</dbReference>
<comment type="caution">
    <text evidence="2">The sequence shown here is derived from an EMBL/GenBank/DDBJ whole genome shotgun (WGS) entry which is preliminary data.</text>
</comment>
<accession>E6MK70</accession>
<evidence type="ECO:0000259" key="1">
    <source>
        <dbReference type="Pfam" id="PF06114"/>
    </source>
</evidence>
<dbReference type="STRING" id="887929.HMP0721_2406"/>
<dbReference type="OrthoDB" id="581382at2"/>
<dbReference type="Pfam" id="PF06114">
    <property type="entry name" value="Peptidase_M78"/>
    <property type="match status" value="1"/>
</dbReference>
<protein>
    <recommendedName>
        <fullName evidence="1">IrrE N-terminal-like domain-containing protein</fullName>
    </recommendedName>
</protein>
<proteinExistence type="predicted"/>
<dbReference type="Proteomes" id="UP000004754">
    <property type="component" value="Unassembled WGS sequence"/>
</dbReference>
<dbReference type="HOGENOM" id="CLU_675907_0_0_9"/>
<reference evidence="2 3" key="1">
    <citation type="submission" date="2010-12" db="EMBL/GenBank/DDBJ databases">
        <authorList>
            <person name="Muzny D."/>
            <person name="Qin X."/>
            <person name="Deng J."/>
            <person name="Jiang H."/>
            <person name="Liu Y."/>
            <person name="Qu J."/>
            <person name="Song X.-Z."/>
            <person name="Zhang L."/>
            <person name="Thornton R."/>
            <person name="Coyle M."/>
            <person name="Francisco L."/>
            <person name="Jackson L."/>
            <person name="Javaid M."/>
            <person name="Korchina V."/>
            <person name="Kovar C."/>
            <person name="Mata R."/>
            <person name="Mathew T."/>
            <person name="Ngo R."/>
            <person name="Nguyen L."/>
            <person name="Nguyen N."/>
            <person name="Okwuonu G."/>
            <person name="Ongeri F."/>
            <person name="Pham C."/>
            <person name="Simmons D."/>
            <person name="Wilczek-Boney K."/>
            <person name="Hale W."/>
            <person name="Jakkamsetti A."/>
            <person name="Pham P."/>
            <person name="Ruth R."/>
            <person name="San Lucas F."/>
            <person name="Warren J."/>
            <person name="Zhang J."/>
            <person name="Zhao Z."/>
            <person name="Zhou C."/>
            <person name="Zhu D."/>
            <person name="Lee S."/>
            <person name="Bess C."/>
            <person name="Blankenburg K."/>
            <person name="Forbes L."/>
            <person name="Fu Q."/>
            <person name="Gubbala S."/>
            <person name="Hirani K."/>
            <person name="Jayaseelan J.C."/>
            <person name="Lara F."/>
            <person name="Munidasa M."/>
            <person name="Palculict T."/>
            <person name="Patil S."/>
            <person name="Pu L.-L."/>
            <person name="Saada N."/>
            <person name="Tang L."/>
            <person name="Weissenberger G."/>
            <person name="Zhu Y."/>
            <person name="Hemphill L."/>
            <person name="Shang Y."/>
            <person name="Youmans B."/>
            <person name="Ayvaz T."/>
            <person name="Ross M."/>
            <person name="Santibanez J."/>
            <person name="Aqrawi P."/>
            <person name="Gross S."/>
            <person name="Joshi V."/>
            <person name="Fowler G."/>
            <person name="Nazareth L."/>
            <person name="Reid J."/>
            <person name="Worley K."/>
            <person name="Petrosino J."/>
            <person name="Highlander S."/>
            <person name="Gibbs R."/>
        </authorList>
    </citation>
    <scope>NUCLEOTIDE SEQUENCE [LARGE SCALE GENOMIC DNA]</scope>
    <source>
        <strain evidence="2 3">ATCC 23263</strain>
    </source>
</reference>
<dbReference type="AlphaFoldDB" id="E6MK70"/>
<dbReference type="RefSeq" id="WP_006599827.1">
    <property type="nucleotide sequence ID" value="NZ_GL622359.1"/>
</dbReference>
<feature type="domain" description="IrrE N-terminal-like" evidence="1">
    <location>
        <begin position="171"/>
        <end position="252"/>
    </location>
</feature>
<keyword evidence="3" id="KW-1185">Reference proteome</keyword>
<gene>
    <name evidence="2" type="ORF">HMP0721_2406</name>
</gene>
<dbReference type="EMBL" id="AEQN01000033">
    <property type="protein sequence ID" value="EFV00589.1"/>
    <property type="molecule type" value="Genomic_DNA"/>
</dbReference>
<sequence>MAADRAGGTPSFTRYARTHFELLVARAMASVAPGPFAIEKAKACAAGARMLVDLRVRARAGCYIVSFCGDIRRHFADAGQIAVRPGETLPWRLGHLSDELLPRLSPADIEAEGRALSARLCRGMRRLPVRPAGMLAGEALHCIQALLPGDGRVLGMIALLPCALGGRTLPAGTLVVDPRASAASRRVTVLHEWVHWHYHQAAACLARDQGCGAASRFRRRAAPMDAAEFQAEGIALAALMPRDDLAAQINARSRALYARRKARAPGVPLGRRQMIGCLLPELAAHYGADPRDVLPRLMAWREMNDGELAEASWVSADYIHQLCNEKKMRRRGRIRVGSEVAVKLAIGLRLPRRLVTPFLSACGVRLMADDPLEGWYHDFLFEFSGLSVADCNAILKAAGLKPFRESA</sequence>
<name>E6MK70_9FIRM</name>